<evidence type="ECO:0000256" key="3">
    <source>
        <dbReference type="ARBA" id="ARBA00022692"/>
    </source>
</evidence>
<feature type="transmembrane region" description="Helical" evidence="6">
    <location>
        <begin position="802"/>
        <end position="827"/>
    </location>
</feature>
<dbReference type="Proteomes" id="UP000244069">
    <property type="component" value="Unassembled WGS sequence"/>
</dbReference>
<dbReference type="InterPro" id="IPR003838">
    <property type="entry name" value="ABC3_permease_C"/>
</dbReference>
<dbReference type="Pfam" id="PF02687">
    <property type="entry name" value="FtsX"/>
    <property type="match status" value="2"/>
</dbReference>
<reference evidence="8 9" key="1">
    <citation type="submission" date="2018-04" db="EMBL/GenBank/DDBJ databases">
        <title>Genomic Encyclopedia of Archaeal and Bacterial Type Strains, Phase II (KMG-II): from individual species to whole genera.</title>
        <authorList>
            <person name="Goeker M."/>
        </authorList>
    </citation>
    <scope>NUCLEOTIDE SEQUENCE [LARGE SCALE GENOMIC DNA]</scope>
    <source>
        <strain evidence="8 9">DSM 29329</strain>
    </source>
</reference>
<dbReference type="RefSeq" id="WP_107974983.1">
    <property type="nucleotide sequence ID" value="NZ_BMEZ01000004.1"/>
</dbReference>
<protein>
    <submittedName>
        <fullName evidence="8">Putative ABC transport system permease protein</fullName>
    </submittedName>
</protein>
<evidence type="ECO:0000313" key="8">
    <source>
        <dbReference type="EMBL" id="PTX50777.1"/>
    </source>
</evidence>
<keyword evidence="9" id="KW-1185">Reference proteome</keyword>
<keyword evidence="2" id="KW-1003">Cell membrane</keyword>
<feature type="transmembrane region" description="Helical" evidence="6">
    <location>
        <begin position="361"/>
        <end position="380"/>
    </location>
</feature>
<evidence type="ECO:0000256" key="6">
    <source>
        <dbReference type="SAM" id="Phobius"/>
    </source>
</evidence>
<dbReference type="PANTHER" id="PTHR30287:SF1">
    <property type="entry name" value="INNER MEMBRANE PROTEIN"/>
    <property type="match status" value="1"/>
</dbReference>
<sequence length="842" mass="87446">MSLRTAAVLARRELRGGLRGFRIFLACLALGVAAIAGVGSVRSAIQTGLAEQGAVLLGGDAQAEFTYRFASDAERDWLESVSQEVSEVTDFRSMAVVERDGQTERGLTQVKSVDAAYPLLGQVRLEPEMPLSEALAGRDGLPGAVMASLLANRLALRPGDRFRLGSQDFVLSARIAAEPDDAGAGFALGPRTIVTTEALQGSGLLAPGSLFETQYRMTLPPGTDLAALERDAMARFEDTGIRWRDARNGAPGIETFVERLASFLVLVGLSGLAVGGVGVSAAVRAYLSRKTPVIATLRTLGATRGVIFATYFIQIGVLSVVGILLGLILGAAVPILFGPFINAALPVPAVFSLHPAPLAEAALYGVLTALIFTLWPLARAEEVRAATLFRDALAGARTFPAPRYVAATLVLAALLIGAAAVFSGSPQLALWTAAGIVAALAVLVIAAKGLQALAGRTTRVAGGRPALRWALSAIGGAREGGGSVVLSLGLGLSVLAAIGQIDGNLRQAIQRDLPEVAPSYFFVDIQNDQMPGVLDRLETDPAVSRIDSAPMLRGIITRINGQSASEVVGDHWVLNGDRGVTYAATPDDRTTVTAGTWWPEDYTGAPQISFAAEEAAEMGLQLGDEITVNILGRDITATITSFREVDFSTAGIGFVMTMNPAALEGAPHTWISTVYADADDEAAILRDVADMYPNITAIGVRDAIGRVSELLDGIAAAVRWGAAATLLTGFLVLVGAAAAGEGARTYEAALLKTLGATRARILQSFALRSALLGAGAGVVALAAGIAGGWAVATFVMETSFSVIWPSAVGIVAGGVLATLVAGLGFAWRPLAARPARVLRARE</sequence>
<keyword evidence="3 6" id="KW-0812">Transmembrane</keyword>
<keyword evidence="5 6" id="KW-0472">Membrane</keyword>
<evidence type="ECO:0000256" key="4">
    <source>
        <dbReference type="ARBA" id="ARBA00022989"/>
    </source>
</evidence>
<dbReference type="GO" id="GO:0005886">
    <property type="term" value="C:plasma membrane"/>
    <property type="evidence" value="ECO:0007669"/>
    <property type="project" value="UniProtKB-SubCell"/>
</dbReference>
<keyword evidence="4 6" id="KW-1133">Transmembrane helix</keyword>
<gene>
    <name evidence="8" type="ORF">C8N44_104135</name>
</gene>
<dbReference type="InterPro" id="IPR038766">
    <property type="entry name" value="Membrane_comp_ABC_pdt"/>
</dbReference>
<accession>A0A2T6B3X2</accession>
<evidence type="ECO:0000313" key="9">
    <source>
        <dbReference type="Proteomes" id="UP000244069"/>
    </source>
</evidence>
<evidence type="ECO:0000256" key="2">
    <source>
        <dbReference type="ARBA" id="ARBA00022475"/>
    </source>
</evidence>
<comment type="subcellular location">
    <subcellularLocation>
        <location evidence="1">Cell membrane</location>
        <topology evidence="1">Multi-pass membrane protein</topology>
    </subcellularLocation>
</comment>
<comment type="caution">
    <text evidence="8">The sequence shown here is derived from an EMBL/GenBank/DDBJ whole genome shotgun (WGS) entry which is preliminary data.</text>
</comment>
<feature type="transmembrane region" description="Helical" evidence="6">
    <location>
        <begin position="308"/>
        <end position="341"/>
    </location>
</feature>
<feature type="transmembrane region" description="Helical" evidence="6">
    <location>
        <begin position="770"/>
        <end position="796"/>
    </location>
</feature>
<feature type="transmembrane region" description="Helical" evidence="6">
    <location>
        <begin position="401"/>
        <end position="422"/>
    </location>
</feature>
<dbReference type="AlphaFoldDB" id="A0A2T6B3X2"/>
<evidence type="ECO:0000259" key="7">
    <source>
        <dbReference type="Pfam" id="PF02687"/>
    </source>
</evidence>
<feature type="domain" description="ABC3 transporter permease C-terminal" evidence="7">
    <location>
        <begin position="723"/>
        <end position="829"/>
    </location>
</feature>
<dbReference type="EMBL" id="QBKN01000004">
    <property type="protein sequence ID" value="PTX50777.1"/>
    <property type="molecule type" value="Genomic_DNA"/>
</dbReference>
<name>A0A2T6B3X2_9RHOB</name>
<evidence type="ECO:0000256" key="5">
    <source>
        <dbReference type="ARBA" id="ARBA00023136"/>
    </source>
</evidence>
<organism evidence="8 9">
    <name type="scientific">Allosediminivita pacifica</name>
    <dbReference type="NCBI Taxonomy" id="1267769"/>
    <lineage>
        <taxon>Bacteria</taxon>
        <taxon>Pseudomonadati</taxon>
        <taxon>Pseudomonadota</taxon>
        <taxon>Alphaproteobacteria</taxon>
        <taxon>Rhodobacterales</taxon>
        <taxon>Paracoccaceae</taxon>
        <taxon>Allosediminivita</taxon>
    </lineage>
</organism>
<feature type="transmembrane region" description="Helical" evidence="6">
    <location>
        <begin position="428"/>
        <end position="447"/>
    </location>
</feature>
<proteinExistence type="predicted"/>
<evidence type="ECO:0000256" key="1">
    <source>
        <dbReference type="ARBA" id="ARBA00004651"/>
    </source>
</evidence>
<dbReference type="OrthoDB" id="9775544at2"/>
<feature type="transmembrane region" description="Helical" evidence="6">
    <location>
        <begin position="263"/>
        <end position="287"/>
    </location>
</feature>
<dbReference type="PANTHER" id="PTHR30287">
    <property type="entry name" value="MEMBRANE COMPONENT OF PREDICTED ABC SUPERFAMILY METABOLITE UPTAKE TRANSPORTER"/>
    <property type="match status" value="1"/>
</dbReference>
<feature type="domain" description="ABC3 transporter permease C-terminal" evidence="7">
    <location>
        <begin position="267"/>
        <end position="379"/>
    </location>
</feature>